<comment type="caution">
    <text evidence="1">The sequence shown here is derived from an EMBL/GenBank/DDBJ whole genome shotgun (WGS) entry which is preliminary data.</text>
</comment>
<organism evidence="1 2">
    <name type="scientific">Snodgrassella alvi</name>
    <dbReference type="NCBI Taxonomy" id="1196083"/>
    <lineage>
        <taxon>Bacteria</taxon>
        <taxon>Pseudomonadati</taxon>
        <taxon>Pseudomonadota</taxon>
        <taxon>Betaproteobacteria</taxon>
        <taxon>Neisseriales</taxon>
        <taxon>Neisseriaceae</taxon>
        <taxon>Snodgrassella</taxon>
    </lineage>
</organism>
<dbReference type="RefSeq" id="WP_100137611.1">
    <property type="nucleotide sequence ID" value="NZ_MEIS01000110.1"/>
</dbReference>
<proteinExistence type="predicted"/>
<gene>
    <name evidence="1" type="ORF">BHC49_07645</name>
</gene>
<protein>
    <submittedName>
        <fullName evidence="1">Uncharacterized protein</fullName>
    </submittedName>
</protein>
<dbReference type="EMBL" id="MEIS01000110">
    <property type="protein sequence ID" value="PIT54695.1"/>
    <property type="molecule type" value="Genomic_DNA"/>
</dbReference>
<evidence type="ECO:0000313" key="1">
    <source>
        <dbReference type="EMBL" id="PIT54695.1"/>
    </source>
</evidence>
<reference evidence="1 2" key="1">
    <citation type="journal article" date="2017" name="MBio">
        <title>Type VI secretion-mediated competition in the bee gut microbiome.</title>
        <authorList>
            <person name="Steele M.I."/>
            <person name="Kwong W.K."/>
            <person name="Powell J.E."/>
            <person name="Whiteley M."/>
            <person name="Moran N.A."/>
        </authorList>
    </citation>
    <scope>NUCLEOTIDE SEQUENCE [LARGE SCALE GENOMIC DNA]</scope>
    <source>
        <strain evidence="1 2">Nev3CBA3</strain>
    </source>
</reference>
<name>A0A2N9XXI3_9NEIS</name>
<evidence type="ECO:0000313" key="2">
    <source>
        <dbReference type="Proteomes" id="UP000229434"/>
    </source>
</evidence>
<dbReference type="AlphaFoldDB" id="A0A2N9XXI3"/>
<sequence length="147" mass="16660">MSNQNIEVCFRIKPFSDTKCYEDLEECLTNCEALYAGVVIEVCELIRAYKTFPLSVDEILSDADMLMTEEIFAGEWGEFTEYSDIPAEEKEKLQAYLNSLAEKYVSPKCGRCGDQIKLIKLTQADVDCFNKTGRLSENLKAQIPTNS</sequence>
<dbReference type="Proteomes" id="UP000229434">
    <property type="component" value="Unassembled WGS sequence"/>
</dbReference>
<accession>A0A2N9XXI3</accession>